<gene>
    <name evidence="1" type="ORF">RHMOL_Rhmol10G0000900</name>
</gene>
<reference evidence="1" key="1">
    <citation type="submission" date="2022-02" db="EMBL/GenBank/DDBJ databases">
        <title>Plant Genome Project.</title>
        <authorList>
            <person name="Zhang R.-G."/>
        </authorList>
    </citation>
    <scope>NUCLEOTIDE SEQUENCE</scope>
    <source>
        <strain evidence="1">AT1</strain>
    </source>
</reference>
<evidence type="ECO:0000313" key="1">
    <source>
        <dbReference type="EMBL" id="KAI8533336.1"/>
    </source>
</evidence>
<organism evidence="1 2">
    <name type="scientific">Rhododendron molle</name>
    <name type="common">Chinese azalea</name>
    <name type="synonym">Azalea mollis</name>
    <dbReference type="NCBI Taxonomy" id="49168"/>
    <lineage>
        <taxon>Eukaryota</taxon>
        <taxon>Viridiplantae</taxon>
        <taxon>Streptophyta</taxon>
        <taxon>Embryophyta</taxon>
        <taxon>Tracheophyta</taxon>
        <taxon>Spermatophyta</taxon>
        <taxon>Magnoliopsida</taxon>
        <taxon>eudicotyledons</taxon>
        <taxon>Gunneridae</taxon>
        <taxon>Pentapetalae</taxon>
        <taxon>asterids</taxon>
        <taxon>Ericales</taxon>
        <taxon>Ericaceae</taxon>
        <taxon>Ericoideae</taxon>
        <taxon>Rhodoreae</taxon>
        <taxon>Rhododendron</taxon>
    </lineage>
</organism>
<evidence type="ECO:0000313" key="2">
    <source>
        <dbReference type="Proteomes" id="UP001062846"/>
    </source>
</evidence>
<protein>
    <submittedName>
        <fullName evidence="1">Uncharacterized protein</fullName>
    </submittedName>
</protein>
<comment type="caution">
    <text evidence="1">The sequence shown here is derived from an EMBL/GenBank/DDBJ whole genome shotgun (WGS) entry which is preliminary data.</text>
</comment>
<dbReference type="Proteomes" id="UP001062846">
    <property type="component" value="Chromosome 10"/>
</dbReference>
<sequence length="300" mass="32822">MLLGLYEAHALLAPGLTHGPVAPTKKKGDIRKPLRELVPCVTLQIQILDSVAEVAPKSNVNDSCSNLGRCCRSRGIGGDGDYSNLVRLFHNRSAGRTSETESSDPSVQVGRSVGVELSLREARHFEMEELALATKSFSDRSLIGEGKFGAVYKGLLNDGMLVAIKKRAAAPSQEFIEEFLEETQREAHLERVEFVSPVGSSKHIPIISSDLAEFVGEAALARLMEENLMVVEMVLAAREERLKQIALADEEERLRRENEGFARETEAAEKAQEEVAWAQEAAALIPNWASGVDIMKLGEA</sequence>
<dbReference type="EMBL" id="CM046397">
    <property type="protein sequence ID" value="KAI8533336.1"/>
    <property type="molecule type" value="Genomic_DNA"/>
</dbReference>
<proteinExistence type="predicted"/>
<keyword evidence="2" id="KW-1185">Reference proteome</keyword>
<name>A0ACC0LX79_RHOML</name>
<accession>A0ACC0LX79</accession>